<comment type="subcellular location">
    <subcellularLocation>
        <location evidence="1">Membrane</location>
        <topology evidence="1">Multi-pass membrane protein</topology>
    </subcellularLocation>
</comment>
<dbReference type="PANTHER" id="PTHR24093:SF486">
    <property type="entry name" value="CALCIUM-TRANSPORTING ATPASE"/>
    <property type="match status" value="1"/>
</dbReference>
<reference evidence="13" key="2">
    <citation type="submission" date="2014-07" db="EMBL/GenBank/DDBJ databases">
        <authorList>
            <person name="Hull J."/>
        </authorList>
    </citation>
    <scope>NUCLEOTIDE SEQUENCE</scope>
</reference>
<dbReference type="EMBL" id="GBHO01028659">
    <property type="protein sequence ID" value="JAG14945.1"/>
    <property type="molecule type" value="Transcribed_RNA"/>
</dbReference>
<evidence type="ECO:0000313" key="12">
    <source>
        <dbReference type="EMBL" id="JAG14945.1"/>
    </source>
</evidence>
<evidence type="ECO:0000313" key="11">
    <source>
        <dbReference type="EMBL" id="JAG14944.1"/>
    </source>
</evidence>
<name>A0A0A9X5L1_LYGHE</name>
<dbReference type="InterPro" id="IPR018303">
    <property type="entry name" value="ATPase_P-typ_P_site"/>
</dbReference>
<dbReference type="Gene3D" id="1.20.1110.10">
    <property type="entry name" value="Calcium-transporting ATPase, transmembrane domain"/>
    <property type="match status" value="1"/>
</dbReference>
<dbReference type="InterPro" id="IPR001757">
    <property type="entry name" value="P_typ_ATPase"/>
</dbReference>
<dbReference type="InterPro" id="IPR023298">
    <property type="entry name" value="ATPase_P-typ_TM_dom_sf"/>
</dbReference>
<reference evidence="13" key="1">
    <citation type="journal article" date="2014" name="PLoS ONE">
        <title>Transcriptome-Based Identification of ABC Transporters in the Western Tarnished Plant Bug Lygus hesperus.</title>
        <authorList>
            <person name="Hull J.J."/>
            <person name="Chaney K."/>
            <person name="Geib S.M."/>
            <person name="Fabrick J.A."/>
            <person name="Brent C.S."/>
            <person name="Walsh D."/>
            <person name="Lavine L.C."/>
        </authorList>
    </citation>
    <scope>NUCLEOTIDE SEQUENCE</scope>
</reference>
<evidence type="ECO:0000313" key="14">
    <source>
        <dbReference type="EMBL" id="JAQ03764.1"/>
    </source>
</evidence>
<keyword evidence="6" id="KW-1278">Translocase</keyword>
<dbReference type="EMBL" id="GDHC01014239">
    <property type="protein sequence ID" value="JAQ04390.1"/>
    <property type="molecule type" value="Transcribed_RNA"/>
</dbReference>
<dbReference type="GO" id="GO:0016887">
    <property type="term" value="F:ATP hydrolysis activity"/>
    <property type="evidence" value="ECO:0007669"/>
    <property type="project" value="InterPro"/>
</dbReference>
<organism evidence="13">
    <name type="scientific">Lygus hesperus</name>
    <name type="common">Western plant bug</name>
    <dbReference type="NCBI Taxonomy" id="30085"/>
    <lineage>
        <taxon>Eukaryota</taxon>
        <taxon>Metazoa</taxon>
        <taxon>Ecdysozoa</taxon>
        <taxon>Arthropoda</taxon>
        <taxon>Hexapoda</taxon>
        <taxon>Insecta</taxon>
        <taxon>Pterygota</taxon>
        <taxon>Neoptera</taxon>
        <taxon>Paraneoptera</taxon>
        <taxon>Hemiptera</taxon>
        <taxon>Heteroptera</taxon>
        <taxon>Panheteroptera</taxon>
        <taxon>Cimicomorpha</taxon>
        <taxon>Miridae</taxon>
        <taxon>Mirini</taxon>
        <taxon>Lygus</taxon>
    </lineage>
</organism>
<evidence type="ECO:0000313" key="15">
    <source>
        <dbReference type="EMBL" id="JAQ04390.1"/>
    </source>
</evidence>
<evidence type="ECO:0000256" key="2">
    <source>
        <dbReference type="ARBA" id="ARBA00022692"/>
    </source>
</evidence>
<evidence type="ECO:0000256" key="1">
    <source>
        <dbReference type="ARBA" id="ARBA00004141"/>
    </source>
</evidence>
<gene>
    <name evidence="13" type="primary">Atp2b4_2</name>
    <name evidence="10" type="synonym">Atp2b4_0</name>
    <name evidence="11" type="synonym">Atp2b4_1</name>
    <name evidence="12" type="synonym">Atp2b4_3</name>
    <name evidence="13" type="ORF">CM83_26645</name>
    <name evidence="12" type="ORF">CM83_26649</name>
    <name evidence="11" type="ORF">CM83_26653</name>
    <name evidence="10" type="ORF">CM83_26657</name>
    <name evidence="15" type="ORF">g.25455</name>
    <name evidence="14" type="ORF">g.25459</name>
</gene>
<evidence type="ECO:0000256" key="3">
    <source>
        <dbReference type="ARBA" id="ARBA00022741"/>
    </source>
</evidence>
<feature type="transmembrane region" description="Helical" evidence="9">
    <location>
        <begin position="63"/>
        <end position="89"/>
    </location>
</feature>
<dbReference type="SUPFAM" id="SSF81665">
    <property type="entry name" value="Calcium ATPase, transmembrane domain M"/>
    <property type="match status" value="1"/>
</dbReference>
<dbReference type="GO" id="GO:0005388">
    <property type="term" value="F:P-type calcium transporter activity"/>
    <property type="evidence" value="ECO:0007669"/>
    <property type="project" value="TreeGrafter"/>
</dbReference>
<evidence type="ECO:0000256" key="8">
    <source>
        <dbReference type="ARBA" id="ARBA00023136"/>
    </source>
</evidence>
<proteinExistence type="predicted"/>
<keyword evidence="5" id="KW-0460">Magnesium</keyword>
<evidence type="ECO:0000256" key="4">
    <source>
        <dbReference type="ARBA" id="ARBA00022840"/>
    </source>
</evidence>
<reference evidence="14" key="3">
    <citation type="journal article" date="2016" name="Gigascience">
        <title>De novo construction of an expanded transcriptome assembly for the western tarnished plant bug, Lygus hesperus.</title>
        <authorList>
            <person name="Tassone E.E."/>
            <person name="Geib S.M."/>
            <person name="Hall B."/>
            <person name="Fabrick J.A."/>
            <person name="Brent C.S."/>
            <person name="Hull J.J."/>
        </authorList>
    </citation>
    <scope>NUCLEOTIDE SEQUENCE</scope>
</reference>
<keyword evidence="7 9" id="KW-1133">Transmembrane helix</keyword>
<keyword evidence="4" id="KW-0067">ATP-binding</keyword>
<evidence type="ECO:0000256" key="9">
    <source>
        <dbReference type="SAM" id="Phobius"/>
    </source>
</evidence>
<evidence type="ECO:0000256" key="5">
    <source>
        <dbReference type="ARBA" id="ARBA00022842"/>
    </source>
</evidence>
<dbReference type="FunFam" id="3.40.50.1000:FF:000001">
    <property type="entry name" value="Phospholipid-transporting ATPase IC"/>
    <property type="match status" value="1"/>
</dbReference>
<dbReference type="AlphaFoldDB" id="A0A0A9X5L1"/>
<dbReference type="EMBL" id="GBHO01028658">
    <property type="protein sequence ID" value="JAG14946.1"/>
    <property type="molecule type" value="Transcribed_RNA"/>
</dbReference>
<keyword evidence="8 9" id="KW-0472">Membrane</keyword>
<feature type="transmembrane region" description="Helical" evidence="9">
    <location>
        <begin position="21"/>
        <end position="43"/>
    </location>
</feature>
<keyword evidence="3" id="KW-0547">Nucleotide-binding</keyword>
<dbReference type="NCBIfam" id="TIGR01494">
    <property type="entry name" value="ATPase_P-type"/>
    <property type="match status" value="1"/>
</dbReference>
<dbReference type="PANTHER" id="PTHR24093">
    <property type="entry name" value="CATION TRANSPORTING ATPASE"/>
    <property type="match status" value="1"/>
</dbReference>
<sequence length="195" mass="21528">MESRQSQTPRPTPLQERLDDLAELIGRVGLIMALLLFLTLAMMESFRVMRGYAHFNVQHFLDYFLLCVAIIVVAVPEGLPLAVTIALAYSQNKMHDDNNQVRRLRACETMGNATQICSDKTGTLTQNVMSVVQGYIGMTYFTVAHPGDVPEPILLSPSLSAVLHDRLVEGIAVNSSSEKVVMSDETKEGLATEPY</sequence>
<dbReference type="PRINTS" id="PR00121">
    <property type="entry name" value="NAKATPASE"/>
</dbReference>
<evidence type="ECO:0000256" key="7">
    <source>
        <dbReference type="ARBA" id="ARBA00022989"/>
    </source>
</evidence>
<dbReference type="GO" id="GO:0005524">
    <property type="term" value="F:ATP binding"/>
    <property type="evidence" value="ECO:0007669"/>
    <property type="project" value="UniProtKB-KW"/>
</dbReference>
<keyword evidence="2 9" id="KW-0812">Transmembrane</keyword>
<accession>A0A0A9X5L1</accession>
<evidence type="ECO:0000313" key="10">
    <source>
        <dbReference type="EMBL" id="JAG14943.1"/>
    </source>
</evidence>
<evidence type="ECO:0000256" key="6">
    <source>
        <dbReference type="ARBA" id="ARBA00022967"/>
    </source>
</evidence>
<dbReference type="PROSITE" id="PS00154">
    <property type="entry name" value="ATPASE_E1_E2"/>
    <property type="match status" value="1"/>
</dbReference>
<dbReference type="GO" id="GO:0005886">
    <property type="term" value="C:plasma membrane"/>
    <property type="evidence" value="ECO:0007669"/>
    <property type="project" value="TreeGrafter"/>
</dbReference>
<dbReference type="EMBL" id="GDHC01014865">
    <property type="protein sequence ID" value="JAQ03764.1"/>
    <property type="molecule type" value="Transcribed_RNA"/>
</dbReference>
<protein>
    <submittedName>
        <fullName evidence="13">Plasma membrane calcium-transporting ATPase 4</fullName>
    </submittedName>
</protein>
<evidence type="ECO:0000313" key="13">
    <source>
        <dbReference type="EMBL" id="JAG14946.1"/>
    </source>
</evidence>
<dbReference type="EMBL" id="GBHO01028660">
    <property type="protein sequence ID" value="JAG14944.1"/>
    <property type="molecule type" value="Transcribed_RNA"/>
</dbReference>
<dbReference type="EMBL" id="GBHO01028661">
    <property type="protein sequence ID" value="JAG14943.1"/>
    <property type="molecule type" value="Transcribed_RNA"/>
</dbReference>